<protein>
    <submittedName>
        <fullName evidence="2">Uncharacterized protein</fullName>
    </submittedName>
</protein>
<evidence type="ECO:0000313" key="2">
    <source>
        <dbReference type="EMBL" id="GLC51626.1"/>
    </source>
</evidence>
<sequence>MTSAEATTAVPTSIASAGGAGAGPPTTSPRLPTIWPRASHLRDMDTGWVSGTTEPGVEDGAPPEWGYTYCSCTNYTVDSYRFEGVCAVLSNDTYEYYSYGSGGSQCVVTDDCAQPPSEVNGERLDTCSSVYSCTAYLDTELEGTYCNIWNWCSDPQGCPGLDEFRACVLKTGDPENPTPLKGYGNSTGWMSGVRMAWMSGGAAPSVEIVSEETNASTVSAGSLRGLRGLLAA</sequence>
<gene>
    <name evidence="2" type="primary">PLEST004933</name>
    <name evidence="2" type="ORF">PLESTB_000522800</name>
</gene>
<feature type="compositionally biased region" description="Polar residues" evidence="1">
    <location>
        <begin position="1"/>
        <end position="10"/>
    </location>
</feature>
<dbReference type="Proteomes" id="UP001165080">
    <property type="component" value="Unassembled WGS sequence"/>
</dbReference>
<feature type="region of interest" description="Disordered" evidence="1">
    <location>
        <begin position="1"/>
        <end position="31"/>
    </location>
</feature>
<evidence type="ECO:0000256" key="1">
    <source>
        <dbReference type="SAM" id="MobiDB-lite"/>
    </source>
</evidence>
<organism evidence="2 3">
    <name type="scientific">Pleodorina starrii</name>
    <dbReference type="NCBI Taxonomy" id="330485"/>
    <lineage>
        <taxon>Eukaryota</taxon>
        <taxon>Viridiplantae</taxon>
        <taxon>Chlorophyta</taxon>
        <taxon>core chlorophytes</taxon>
        <taxon>Chlorophyceae</taxon>
        <taxon>CS clade</taxon>
        <taxon>Chlamydomonadales</taxon>
        <taxon>Volvocaceae</taxon>
        <taxon>Pleodorina</taxon>
    </lineage>
</organism>
<dbReference type="EMBL" id="BRXU01000004">
    <property type="protein sequence ID" value="GLC51626.1"/>
    <property type="molecule type" value="Genomic_DNA"/>
</dbReference>
<dbReference type="AlphaFoldDB" id="A0A9W6BG68"/>
<keyword evidence="3" id="KW-1185">Reference proteome</keyword>
<comment type="caution">
    <text evidence="2">The sequence shown here is derived from an EMBL/GenBank/DDBJ whole genome shotgun (WGS) entry which is preliminary data.</text>
</comment>
<evidence type="ECO:0000313" key="3">
    <source>
        <dbReference type="Proteomes" id="UP001165080"/>
    </source>
</evidence>
<feature type="compositionally biased region" description="Low complexity" evidence="1">
    <location>
        <begin position="11"/>
        <end position="29"/>
    </location>
</feature>
<accession>A0A9W6BG68</accession>
<name>A0A9W6BG68_9CHLO</name>
<proteinExistence type="predicted"/>
<reference evidence="2 3" key="1">
    <citation type="journal article" date="2023" name="Commun. Biol.">
        <title>Reorganization of the ancestral sex-determining regions during the evolution of trioecy in Pleodorina starrii.</title>
        <authorList>
            <person name="Takahashi K."/>
            <person name="Suzuki S."/>
            <person name="Kawai-Toyooka H."/>
            <person name="Yamamoto K."/>
            <person name="Hamaji T."/>
            <person name="Ootsuki R."/>
            <person name="Yamaguchi H."/>
            <person name="Kawachi M."/>
            <person name="Higashiyama T."/>
            <person name="Nozaki H."/>
        </authorList>
    </citation>
    <scope>NUCLEOTIDE SEQUENCE [LARGE SCALE GENOMIC DNA]</scope>
    <source>
        <strain evidence="2 3">NIES-4479</strain>
    </source>
</reference>